<dbReference type="InterPro" id="IPR036249">
    <property type="entry name" value="Thioredoxin-like_sf"/>
</dbReference>
<protein>
    <submittedName>
        <fullName evidence="5 6">Glutathione S-transferase 1</fullName>
    </submittedName>
</protein>
<evidence type="ECO:0000313" key="4">
    <source>
        <dbReference type="Proteomes" id="UP000694866"/>
    </source>
</evidence>
<dbReference type="Gene3D" id="1.20.1050.10">
    <property type="match status" value="1"/>
</dbReference>
<dbReference type="FunFam" id="3.40.30.10:FF:000034">
    <property type="entry name" value="glutathione S-transferase 1"/>
    <property type="match status" value="1"/>
</dbReference>
<dbReference type="InterPro" id="IPR036282">
    <property type="entry name" value="Glutathione-S-Trfase_C_sf"/>
</dbReference>
<keyword evidence="4" id="KW-1185">Reference proteome</keyword>
<dbReference type="SFLD" id="SFLDG01153">
    <property type="entry name" value="Main.4:_Theta-like"/>
    <property type="match status" value="1"/>
</dbReference>
<dbReference type="SUPFAM" id="SSF52833">
    <property type="entry name" value="Thioredoxin-like"/>
    <property type="match status" value="1"/>
</dbReference>
<proteinExistence type="predicted"/>
<dbReference type="PROSITE" id="PS50404">
    <property type="entry name" value="GST_NTER"/>
    <property type="match status" value="1"/>
</dbReference>
<evidence type="ECO:0000313" key="6">
    <source>
        <dbReference type="RefSeq" id="XP_011314549.1"/>
    </source>
</evidence>
<dbReference type="PROSITE" id="PS50405">
    <property type="entry name" value="GST_CTER"/>
    <property type="match status" value="1"/>
</dbReference>
<evidence type="ECO:0000256" key="1">
    <source>
        <dbReference type="ARBA" id="ARBA00011738"/>
    </source>
</evidence>
<sequence length="217" mass="24549">MSRPILYSTHISPPCRAVLLTAEAIGLKLEIREINLDAREQFNEPFKKINPQHTVPTLDDNGDIIWDSHAIICYLTGKYGKNDALYPKDLKKRAIVDQRLHFDSGILFALLRGIAKPILRDGVTSVPEEKRKLVLEAYEFMNKFLNKKKWLAGESFTLADISCVSTLSSLDALVPISSYPDVVRWLKTCENEIPGYETKNSPGNKLFTEILKSSLKE</sequence>
<dbReference type="InterPro" id="IPR004046">
    <property type="entry name" value="GST_C"/>
</dbReference>
<dbReference type="GO" id="GO:0004364">
    <property type="term" value="F:glutathione transferase activity"/>
    <property type="evidence" value="ECO:0007669"/>
    <property type="project" value="TreeGrafter"/>
</dbReference>
<evidence type="ECO:0000259" key="2">
    <source>
        <dbReference type="PROSITE" id="PS50404"/>
    </source>
</evidence>
<dbReference type="GO" id="GO:0006749">
    <property type="term" value="P:glutathione metabolic process"/>
    <property type="evidence" value="ECO:0007669"/>
    <property type="project" value="TreeGrafter"/>
</dbReference>
<dbReference type="GeneID" id="105273672"/>
<dbReference type="CDD" id="cd03177">
    <property type="entry name" value="GST_C_Delta_Epsilon"/>
    <property type="match status" value="1"/>
</dbReference>
<comment type="subunit">
    <text evidence="1">Homodimer.</text>
</comment>
<dbReference type="SFLD" id="SFLDG00358">
    <property type="entry name" value="Main_(cytGST)"/>
    <property type="match status" value="1"/>
</dbReference>
<dbReference type="InterPro" id="IPR010987">
    <property type="entry name" value="Glutathione-S-Trfase_C-like"/>
</dbReference>
<evidence type="ECO:0000259" key="3">
    <source>
        <dbReference type="PROSITE" id="PS50405"/>
    </source>
</evidence>
<feature type="domain" description="GST N-terminal" evidence="2">
    <location>
        <begin position="2"/>
        <end position="83"/>
    </location>
</feature>
<dbReference type="SUPFAM" id="SSF47616">
    <property type="entry name" value="GST C-terminal domain-like"/>
    <property type="match status" value="1"/>
</dbReference>
<dbReference type="KEGG" id="fas:105273672"/>
<gene>
    <name evidence="5 6" type="primary">LOC105273672</name>
</gene>
<accession>A0A9R1TT32</accession>
<reference evidence="5 6" key="1">
    <citation type="submission" date="2025-04" db="UniProtKB">
        <authorList>
            <consortium name="RefSeq"/>
        </authorList>
    </citation>
    <scope>IDENTIFICATION</scope>
    <source>
        <strain evidence="5 6">USDA-PBARC FA_bdor</strain>
        <tissue evidence="5 6">Whole organism</tissue>
    </source>
</reference>
<dbReference type="Proteomes" id="UP000694866">
    <property type="component" value="Unplaced"/>
</dbReference>
<evidence type="ECO:0000313" key="5">
    <source>
        <dbReference type="RefSeq" id="XP_011314548.1"/>
    </source>
</evidence>
<dbReference type="AlphaFoldDB" id="A0A9R1UAR8"/>
<dbReference type="InterPro" id="IPR040079">
    <property type="entry name" value="Glutathione_S-Trfase"/>
</dbReference>
<dbReference type="Pfam" id="PF00043">
    <property type="entry name" value="GST_C"/>
    <property type="match status" value="1"/>
</dbReference>
<dbReference type="PANTHER" id="PTHR43969">
    <property type="entry name" value="GLUTATHIONE S TRANSFERASE D10, ISOFORM A-RELATED"/>
    <property type="match status" value="1"/>
</dbReference>
<dbReference type="OrthoDB" id="2309723at2759"/>
<dbReference type="InterPro" id="IPR004045">
    <property type="entry name" value="Glutathione_S-Trfase_N"/>
</dbReference>
<dbReference type="RefSeq" id="XP_011314548.1">
    <property type="nucleotide sequence ID" value="XM_011316246.1"/>
</dbReference>
<feature type="domain" description="GST C-terminal" evidence="3">
    <location>
        <begin position="89"/>
        <end position="210"/>
    </location>
</feature>
<dbReference type="RefSeq" id="XP_011314549.1">
    <property type="nucleotide sequence ID" value="XM_011316247.1"/>
</dbReference>
<dbReference type="Gene3D" id="3.40.30.10">
    <property type="entry name" value="Glutaredoxin"/>
    <property type="match status" value="1"/>
</dbReference>
<dbReference type="SFLD" id="SFLDS00019">
    <property type="entry name" value="Glutathione_Transferase_(cytos"/>
    <property type="match status" value="1"/>
</dbReference>
<accession>A0A9R1UAR8</accession>
<dbReference type="PANTHER" id="PTHR43969:SF8">
    <property type="entry name" value="GLUTATHIONE S TRANSFERASE E13, ISOFORM A-RELATED"/>
    <property type="match status" value="1"/>
</dbReference>
<dbReference type="FunFam" id="1.20.1050.10:FF:000007">
    <property type="entry name" value="Glutathione S-transferase 1-1"/>
    <property type="match status" value="1"/>
</dbReference>
<name>A0A9R1UAR8_9HYME</name>
<dbReference type="Pfam" id="PF13417">
    <property type="entry name" value="GST_N_3"/>
    <property type="match status" value="1"/>
</dbReference>
<dbReference type="CDD" id="cd03045">
    <property type="entry name" value="GST_N_Delta_Epsilon"/>
    <property type="match status" value="1"/>
</dbReference>
<organism evidence="4 6">
    <name type="scientific">Fopius arisanus</name>
    <dbReference type="NCBI Taxonomy" id="64838"/>
    <lineage>
        <taxon>Eukaryota</taxon>
        <taxon>Metazoa</taxon>
        <taxon>Ecdysozoa</taxon>
        <taxon>Arthropoda</taxon>
        <taxon>Hexapoda</taxon>
        <taxon>Insecta</taxon>
        <taxon>Pterygota</taxon>
        <taxon>Neoptera</taxon>
        <taxon>Endopterygota</taxon>
        <taxon>Hymenoptera</taxon>
        <taxon>Apocrita</taxon>
        <taxon>Ichneumonoidea</taxon>
        <taxon>Braconidae</taxon>
        <taxon>Opiinae</taxon>
        <taxon>Fopius</taxon>
    </lineage>
</organism>